<evidence type="ECO:0000313" key="2">
    <source>
        <dbReference type="EMBL" id="KAJ4774497.1"/>
    </source>
</evidence>
<dbReference type="EMBL" id="JAMFTS010000003">
    <property type="protein sequence ID" value="KAJ4774497.1"/>
    <property type="molecule type" value="Genomic_DNA"/>
</dbReference>
<keyword evidence="3" id="KW-1185">Reference proteome</keyword>
<gene>
    <name evidence="2" type="ORF">LUZ62_058754</name>
</gene>
<dbReference type="PANTHER" id="PTHR34065:SF2">
    <property type="entry name" value="OS10G0520900 PROTEIN"/>
    <property type="match status" value="1"/>
</dbReference>
<dbReference type="SUPFAM" id="SSF48371">
    <property type="entry name" value="ARM repeat"/>
    <property type="match status" value="1"/>
</dbReference>
<dbReference type="AlphaFoldDB" id="A0AAV8E804"/>
<proteinExistence type="predicted"/>
<feature type="compositionally biased region" description="Basic and acidic residues" evidence="1">
    <location>
        <begin position="1"/>
        <end position="12"/>
    </location>
</feature>
<comment type="caution">
    <text evidence="2">The sequence shown here is derived from an EMBL/GenBank/DDBJ whole genome shotgun (WGS) entry which is preliminary data.</text>
</comment>
<sequence>MNTLGDHLEEPITPRSLPPVGERRPRYRDVSQALRCGLREVAADFSFLRLKGLRSILKTLQSVAASDAATRLFRLSQASRELQVVPVLFENSFRKMKDDSDVSEPELGGEPIKLKRPATNSEVALALRVLEGCCLLCKDCADTAYRYDAIKVLLNILLTRGVLEQKACLDALVALLISSAANEMDFKELQGVSKASEIIIDMRRDTSVRIKCAEFLLLITGNAYEKGETHMLPKIYEDIKQGLGENCTMLIQAANRFASSLDPRKRQDALTAQARCIVEIISNRT</sequence>
<organism evidence="2 3">
    <name type="scientific">Rhynchospora pubera</name>
    <dbReference type="NCBI Taxonomy" id="906938"/>
    <lineage>
        <taxon>Eukaryota</taxon>
        <taxon>Viridiplantae</taxon>
        <taxon>Streptophyta</taxon>
        <taxon>Embryophyta</taxon>
        <taxon>Tracheophyta</taxon>
        <taxon>Spermatophyta</taxon>
        <taxon>Magnoliopsida</taxon>
        <taxon>Liliopsida</taxon>
        <taxon>Poales</taxon>
        <taxon>Cyperaceae</taxon>
        <taxon>Cyperoideae</taxon>
        <taxon>Rhynchosporeae</taxon>
        <taxon>Rhynchospora</taxon>
    </lineage>
</organism>
<dbReference type="InterPro" id="IPR012535">
    <property type="entry name" value="Cell_div_Cdc14"/>
</dbReference>
<dbReference type="PANTHER" id="PTHR34065">
    <property type="entry name" value="CELL DIVISION CONTROL PROTEIN 14"/>
    <property type="match status" value="1"/>
</dbReference>
<protein>
    <submittedName>
        <fullName evidence="2">Uncharacterized protein</fullName>
    </submittedName>
</protein>
<dbReference type="Proteomes" id="UP001140206">
    <property type="component" value="Chromosome 3"/>
</dbReference>
<name>A0AAV8E804_9POAL</name>
<reference evidence="2" key="1">
    <citation type="submission" date="2022-08" db="EMBL/GenBank/DDBJ databases">
        <authorList>
            <person name="Marques A."/>
        </authorList>
    </citation>
    <scope>NUCLEOTIDE SEQUENCE</scope>
    <source>
        <strain evidence="2">RhyPub2mFocal</strain>
        <tissue evidence="2">Leaves</tissue>
    </source>
</reference>
<feature type="region of interest" description="Disordered" evidence="1">
    <location>
        <begin position="1"/>
        <end position="24"/>
    </location>
</feature>
<dbReference type="InterPro" id="IPR016024">
    <property type="entry name" value="ARM-type_fold"/>
</dbReference>
<accession>A0AAV8E804</accession>
<evidence type="ECO:0000313" key="3">
    <source>
        <dbReference type="Proteomes" id="UP001140206"/>
    </source>
</evidence>
<evidence type="ECO:0000256" key="1">
    <source>
        <dbReference type="SAM" id="MobiDB-lite"/>
    </source>
</evidence>